<dbReference type="Proteomes" id="UP001497744">
    <property type="component" value="Unassembled WGS sequence"/>
</dbReference>
<gene>
    <name evidence="10" type="ORF">BcabD6B2_38590</name>
</gene>
<feature type="compositionally biased region" description="Low complexity" evidence="6">
    <location>
        <begin position="26"/>
        <end position="35"/>
    </location>
</feature>
<evidence type="ECO:0000259" key="7">
    <source>
        <dbReference type="Pfam" id="PF00501"/>
    </source>
</evidence>
<feature type="domain" description="AMP-binding enzyme C-terminal" evidence="8">
    <location>
        <begin position="599"/>
        <end position="677"/>
    </location>
</feature>
<dbReference type="InterPro" id="IPR042099">
    <property type="entry name" value="ANL_N_sf"/>
</dbReference>
<feature type="domain" description="AMP-dependent synthetase/ligase" evidence="7">
    <location>
        <begin position="150"/>
        <end position="539"/>
    </location>
</feature>
<dbReference type="Pfam" id="PF00501">
    <property type="entry name" value="AMP-binding"/>
    <property type="match status" value="1"/>
</dbReference>
<evidence type="ECO:0000313" key="11">
    <source>
        <dbReference type="Proteomes" id="UP001497744"/>
    </source>
</evidence>
<accession>A0AAV4M0V3</accession>
<evidence type="ECO:0000256" key="2">
    <source>
        <dbReference type="ARBA" id="ARBA00013275"/>
    </source>
</evidence>
<protein>
    <recommendedName>
        <fullName evidence="2">acetate--CoA ligase</fullName>
        <ecNumber evidence="2">6.2.1.1</ecNumber>
    </recommendedName>
</protein>
<dbReference type="Pfam" id="PF16177">
    <property type="entry name" value="ACAS_N"/>
    <property type="match status" value="1"/>
</dbReference>
<proteinExistence type="inferred from homology"/>
<dbReference type="NCBIfam" id="NF001208">
    <property type="entry name" value="PRK00174.1"/>
    <property type="match status" value="1"/>
</dbReference>
<dbReference type="InterPro" id="IPR045851">
    <property type="entry name" value="AMP-bd_C_sf"/>
</dbReference>
<dbReference type="FunFam" id="3.40.50.12780:FF:000001">
    <property type="entry name" value="Acetyl-coenzyme A synthetase"/>
    <property type="match status" value="1"/>
</dbReference>
<reference evidence="10 11" key="1">
    <citation type="submission" date="2021-06" db="EMBL/GenBank/DDBJ databases">
        <title>Genome sequence of Babesia caballi.</title>
        <authorList>
            <person name="Yamagishi J."/>
            <person name="Kidaka T."/>
            <person name="Ochi A."/>
        </authorList>
    </citation>
    <scope>NUCLEOTIDE SEQUENCE [LARGE SCALE GENOMIC DNA]</scope>
    <source>
        <strain evidence="10">USDA-D6B2</strain>
    </source>
</reference>
<dbReference type="InterPro" id="IPR011904">
    <property type="entry name" value="Ac_CoA_lig"/>
</dbReference>
<feature type="compositionally biased region" description="Basic and acidic residues" evidence="6">
    <location>
        <begin position="762"/>
        <end position="777"/>
    </location>
</feature>
<dbReference type="GeneID" id="94195905"/>
<dbReference type="SUPFAM" id="SSF56801">
    <property type="entry name" value="Acetyl-CoA synthetase-like"/>
    <property type="match status" value="1"/>
</dbReference>
<dbReference type="GO" id="GO:0003987">
    <property type="term" value="F:acetate-CoA ligase activity"/>
    <property type="evidence" value="ECO:0007669"/>
    <property type="project" value="UniProtKB-EC"/>
</dbReference>
<evidence type="ECO:0000259" key="8">
    <source>
        <dbReference type="Pfam" id="PF13193"/>
    </source>
</evidence>
<dbReference type="RefSeq" id="XP_067716493.1">
    <property type="nucleotide sequence ID" value="XM_067860392.1"/>
</dbReference>
<dbReference type="InterPro" id="IPR000873">
    <property type="entry name" value="AMP-dep_synth/lig_dom"/>
</dbReference>
<evidence type="ECO:0000256" key="5">
    <source>
        <dbReference type="ARBA" id="ARBA00022840"/>
    </source>
</evidence>
<dbReference type="CDD" id="cd05966">
    <property type="entry name" value="ACS"/>
    <property type="match status" value="1"/>
</dbReference>
<comment type="similarity">
    <text evidence="1">Belongs to the ATP-dependent AMP-binding enzyme family.</text>
</comment>
<dbReference type="EC" id="6.2.1.1" evidence="2"/>
<keyword evidence="3" id="KW-0436">Ligase</keyword>
<keyword evidence="5" id="KW-0067">ATP-binding</keyword>
<dbReference type="GO" id="GO:0019427">
    <property type="term" value="P:acetyl-CoA biosynthetic process from acetate"/>
    <property type="evidence" value="ECO:0007669"/>
    <property type="project" value="InterPro"/>
</dbReference>
<feature type="region of interest" description="Disordered" evidence="6">
    <location>
        <begin position="1"/>
        <end position="35"/>
    </location>
</feature>
<dbReference type="PANTHER" id="PTHR24095:SF14">
    <property type="entry name" value="ACETYL-COENZYME A SYNTHETASE 1"/>
    <property type="match status" value="1"/>
</dbReference>
<evidence type="ECO:0000256" key="3">
    <source>
        <dbReference type="ARBA" id="ARBA00022598"/>
    </source>
</evidence>
<evidence type="ECO:0000256" key="6">
    <source>
        <dbReference type="SAM" id="MobiDB-lite"/>
    </source>
</evidence>
<dbReference type="PANTHER" id="PTHR24095">
    <property type="entry name" value="ACETYL-COENZYME A SYNTHETASE"/>
    <property type="match status" value="1"/>
</dbReference>
<evidence type="ECO:0000256" key="4">
    <source>
        <dbReference type="ARBA" id="ARBA00022741"/>
    </source>
</evidence>
<dbReference type="Gene3D" id="3.40.50.12780">
    <property type="entry name" value="N-terminal domain of ligase-like"/>
    <property type="match status" value="1"/>
</dbReference>
<evidence type="ECO:0000256" key="1">
    <source>
        <dbReference type="ARBA" id="ARBA00006432"/>
    </source>
</evidence>
<dbReference type="EMBL" id="BPLF01000003">
    <property type="protein sequence ID" value="GIX64424.1"/>
    <property type="molecule type" value="Genomic_DNA"/>
</dbReference>
<dbReference type="NCBIfam" id="TIGR02188">
    <property type="entry name" value="Ac_CoA_lig_AcsA"/>
    <property type="match status" value="1"/>
</dbReference>
<dbReference type="GO" id="GO:0016208">
    <property type="term" value="F:AMP binding"/>
    <property type="evidence" value="ECO:0007669"/>
    <property type="project" value="InterPro"/>
</dbReference>
<feature type="region of interest" description="Disordered" evidence="6">
    <location>
        <begin position="762"/>
        <end position="792"/>
    </location>
</feature>
<dbReference type="InterPro" id="IPR032387">
    <property type="entry name" value="ACAS_N"/>
</dbReference>
<evidence type="ECO:0000259" key="9">
    <source>
        <dbReference type="Pfam" id="PF16177"/>
    </source>
</evidence>
<comment type="caution">
    <text evidence="10">The sequence shown here is derived from an EMBL/GenBank/DDBJ whole genome shotgun (WGS) entry which is preliminary data.</text>
</comment>
<dbReference type="Pfam" id="PF13193">
    <property type="entry name" value="AMP-binding_C"/>
    <property type="match status" value="1"/>
</dbReference>
<organism evidence="10 11">
    <name type="scientific">Babesia caballi</name>
    <dbReference type="NCBI Taxonomy" id="5871"/>
    <lineage>
        <taxon>Eukaryota</taxon>
        <taxon>Sar</taxon>
        <taxon>Alveolata</taxon>
        <taxon>Apicomplexa</taxon>
        <taxon>Aconoidasida</taxon>
        <taxon>Piroplasmida</taxon>
        <taxon>Babesiidae</taxon>
        <taxon>Babesia</taxon>
    </lineage>
</organism>
<sequence>MGPQAMQERKRPKTSECAVPMARNSADGAAHAGEAPADDVANELCSSESPFSYDRKFIEESYATIGIKGHQYHISDLVGRDSVVDSALQEEYREMHRRSIADPDGFWGGMAREHISWIKPFSRVSNGSFENADYTWFEGGRLNACENCVDRWAEEKPDAVAIIFEGDDPKDNRQITFRELRQSVCRYANVLKAHGVRKGDTVTLYMSSIPALVFAMLACARIGAVHSVIFGGFSAASLAERIREANSQILITVDEATRGGKRIQMKNIADEALASCPDVKCCLVVRNVGVEVNMVEGRDKWLEEELDKVRPYCPVEPMDSEDILFILYTSGSTGRPKGVAHTTAGYLLYAFATTKYIFDAQEGDIFGCMADVGWITGHTYVVYGPLLNGLTTFVFSSLPNYPDPGRYWRMVEQYRITQFYTAPTAIRGLMRSGDDIPRKFDMASLRILGSVGEPINPEAWRWYHDVVGRGRTTVVDTYWQTETGGIVISPIPGVIPTKAGSATVPFFGIDPVLVDSKTGREIAENNAEGLLALRGPWPGLFRTLFGSHQRGVATYFAKVPGCYLTGDAAYRDRDGYLWINGRVDDTLNVSGHRIGSADIEHALVQVPVVAEAAAVSFPHPIKGQAIFCFVTLKDSFRGSRDELVRELRLSVRKHVGPFATPDIITATPHLPKTRSGKIMRRILRKLVGNQGDDLGDTSTLADPSLHQALGERAHGHLELGAPGGELQDDARQRHQRVAGHLAVEAGRGGHAGERERLLAVGARPDDVVQPRLDEPRQQRRGLGGEGRREPAEGNADVLHQNVLVVAVHQLHQLQRHLVEVWLQPLLPQRGLGEHAERPADVVADGAGGAHGVEAQACDHGVGGDERGAVEREVTHQGEGALQHAGHGALAAEREHVAHANLRPLEVHVLRNARLEHDGGLLDQGRRLVPEHAHHRPNDLKRAADDVPPRDVGGAVGGLEGLGVVEHLENRGHGAPYGDFGVGGVHRLPALHQRGDAVHQRQKLGGVDVRRGEPLHHRLHDEGPEGRLRQLLPEDLGHRADGFVEDHEVAGLVEAEGLHQSLGDELEVGKKTVPGLLDEGGQGGAGGLLHAFVAIEHAREHGVEDGLQPVRFLFFALPLARPSGEAREAPAGDAPHEGLAMAGQVDERAAARDGAEDEHRGLSHLPVGLVGQALLYELEHELQNLLVVSEYLADVVQRQRGTLPHGPVGAPGGRLVVFPVGHFALRSGRHVLDAVGHGGVVLFQVRFIHGHVVPGRVLRVLHEYRNETREVQSKGIHQPHAYGLLQAVPQQVSPEVHGLELDGGVACVGCAVGDEPEYGRAGVQYGVGLAGPGFRHTLQHALPYCRVAILRHRSQQRPEGRKPFLKEHLRPQLAFHQSQEHLA</sequence>
<evidence type="ECO:0000313" key="10">
    <source>
        <dbReference type="EMBL" id="GIX64424.1"/>
    </source>
</evidence>
<dbReference type="InterPro" id="IPR025110">
    <property type="entry name" value="AMP-bd_C"/>
</dbReference>
<keyword evidence="4" id="KW-0547">Nucleotide-binding</keyword>
<feature type="domain" description="Acetyl-coenzyme A synthetase N-terminal" evidence="9">
    <location>
        <begin position="92"/>
        <end position="148"/>
    </location>
</feature>
<dbReference type="Gene3D" id="3.30.300.30">
    <property type="match status" value="1"/>
</dbReference>
<dbReference type="GO" id="GO:0005524">
    <property type="term" value="F:ATP binding"/>
    <property type="evidence" value="ECO:0007669"/>
    <property type="project" value="UniProtKB-KW"/>
</dbReference>
<dbReference type="InterPro" id="IPR020845">
    <property type="entry name" value="AMP-binding_CS"/>
</dbReference>
<dbReference type="PROSITE" id="PS00455">
    <property type="entry name" value="AMP_BINDING"/>
    <property type="match status" value="1"/>
</dbReference>
<keyword evidence="11" id="KW-1185">Reference proteome</keyword>
<name>A0AAV4M0V3_BABCB</name>